<evidence type="ECO:0000256" key="1">
    <source>
        <dbReference type="ARBA" id="ARBA00022481"/>
    </source>
</evidence>
<evidence type="ECO:0000256" key="2">
    <source>
        <dbReference type="SAM" id="Phobius"/>
    </source>
</evidence>
<evidence type="ECO:0000313" key="4">
    <source>
        <dbReference type="Proteomes" id="UP001161389"/>
    </source>
</evidence>
<proteinExistence type="predicted"/>
<dbReference type="InterPro" id="IPR000983">
    <property type="entry name" value="Bac_GSPG_pilin"/>
</dbReference>
<sequence length="131" mass="14266">MSLKNSHQGFSLIELLVVVAIIGILGFVAYPSYQDFIKEGIRNSAQSYMLELASQEANYLQDNRAYTTTLTDLNVTASNEVIDNYTFTISISSNTVPNYLITATPISTGIMASDGNLTLNHLGVKAPAAKW</sequence>
<name>A0AA37S9S1_9GAMM</name>
<keyword evidence="4" id="KW-1185">Reference proteome</keyword>
<dbReference type="InterPro" id="IPR012902">
    <property type="entry name" value="N_methyl_site"/>
</dbReference>
<gene>
    <name evidence="3" type="primary">pilE_2</name>
    <name evidence="3" type="ORF">GCM10007876_15900</name>
</gene>
<dbReference type="GO" id="GO:0043683">
    <property type="term" value="P:type IV pilus assembly"/>
    <property type="evidence" value="ECO:0007669"/>
    <property type="project" value="InterPro"/>
</dbReference>
<dbReference type="GO" id="GO:0015627">
    <property type="term" value="C:type II protein secretion system complex"/>
    <property type="evidence" value="ECO:0007669"/>
    <property type="project" value="InterPro"/>
</dbReference>
<dbReference type="PANTHER" id="PTHR30093:SF47">
    <property type="entry name" value="TYPE IV PILUS NON-CORE MINOR PILIN PILE"/>
    <property type="match status" value="1"/>
</dbReference>
<dbReference type="GO" id="GO:0015628">
    <property type="term" value="P:protein secretion by the type II secretion system"/>
    <property type="evidence" value="ECO:0007669"/>
    <property type="project" value="InterPro"/>
</dbReference>
<dbReference type="Pfam" id="PF07963">
    <property type="entry name" value="N_methyl"/>
    <property type="match status" value="1"/>
</dbReference>
<dbReference type="NCBIfam" id="TIGR02532">
    <property type="entry name" value="IV_pilin_GFxxxE"/>
    <property type="match status" value="1"/>
</dbReference>
<dbReference type="Proteomes" id="UP001161389">
    <property type="component" value="Unassembled WGS sequence"/>
</dbReference>
<reference evidence="3" key="2">
    <citation type="submission" date="2023-01" db="EMBL/GenBank/DDBJ databases">
        <title>Draft genome sequence of Litoribrevibacter albus strain NBRC 110071.</title>
        <authorList>
            <person name="Sun Q."/>
            <person name="Mori K."/>
        </authorList>
    </citation>
    <scope>NUCLEOTIDE SEQUENCE</scope>
    <source>
        <strain evidence="3">NBRC 110071</strain>
    </source>
</reference>
<dbReference type="RefSeq" id="WP_284380602.1">
    <property type="nucleotide sequence ID" value="NZ_BSNM01000011.1"/>
</dbReference>
<keyword evidence="1" id="KW-0488">Methylation</keyword>
<dbReference type="InterPro" id="IPR045584">
    <property type="entry name" value="Pilin-like"/>
</dbReference>
<protein>
    <submittedName>
        <fullName evidence="3">Type 4 fimbrial biogenesis protein PilE</fullName>
    </submittedName>
</protein>
<dbReference type="EMBL" id="BSNM01000011">
    <property type="protein sequence ID" value="GLQ31111.1"/>
    <property type="molecule type" value="Genomic_DNA"/>
</dbReference>
<organism evidence="3 4">
    <name type="scientific">Litoribrevibacter albus</name>
    <dbReference type="NCBI Taxonomy" id="1473156"/>
    <lineage>
        <taxon>Bacteria</taxon>
        <taxon>Pseudomonadati</taxon>
        <taxon>Pseudomonadota</taxon>
        <taxon>Gammaproteobacteria</taxon>
        <taxon>Oceanospirillales</taxon>
        <taxon>Oceanospirillaceae</taxon>
        <taxon>Litoribrevibacter</taxon>
    </lineage>
</organism>
<accession>A0AA37S9S1</accession>
<keyword evidence="2" id="KW-0472">Membrane</keyword>
<dbReference type="SUPFAM" id="SSF54523">
    <property type="entry name" value="Pili subunits"/>
    <property type="match status" value="1"/>
</dbReference>
<dbReference type="Gene3D" id="3.30.700.10">
    <property type="entry name" value="Glycoprotein, Type 4 Pilin"/>
    <property type="match status" value="1"/>
</dbReference>
<feature type="transmembrane region" description="Helical" evidence="2">
    <location>
        <begin position="12"/>
        <end position="33"/>
    </location>
</feature>
<dbReference type="PROSITE" id="PS00409">
    <property type="entry name" value="PROKAR_NTER_METHYL"/>
    <property type="match status" value="1"/>
</dbReference>
<comment type="caution">
    <text evidence="3">The sequence shown here is derived from an EMBL/GenBank/DDBJ whole genome shotgun (WGS) entry which is preliminary data.</text>
</comment>
<keyword evidence="2" id="KW-0812">Transmembrane</keyword>
<keyword evidence="2" id="KW-1133">Transmembrane helix</keyword>
<dbReference type="PRINTS" id="PR00813">
    <property type="entry name" value="BCTERIALGSPG"/>
</dbReference>
<dbReference type="AlphaFoldDB" id="A0AA37S9S1"/>
<dbReference type="InterPro" id="IPR031982">
    <property type="entry name" value="PilE-like"/>
</dbReference>
<reference evidence="3" key="1">
    <citation type="journal article" date="2014" name="Int. J. Syst. Evol. Microbiol.">
        <title>Complete genome sequence of Corynebacterium casei LMG S-19264T (=DSM 44701T), isolated from a smear-ripened cheese.</title>
        <authorList>
            <consortium name="US DOE Joint Genome Institute (JGI-PGF)"/>
            <person name="Walter F."/>
            <person name="Albersmeier A."/>
            <person name="Kalinowski J."/>
            <person name="Ruckert C."/>
        </authorList>
    </citation>
    <scope>NUCLEOTIDE SEQUENCE</scope>
    <source>
        <strain evidence="3">NBRC 110071</strain>
    </source>
</reference>
<evidence type="ECO:0000313" key="3">
    <source>
        <dbReference type="EMBL" id="GLQ31111.1"/>
    </source>
</evidence>
<dbReference type="Pfam" id="PF16732">
    <property type="entry name" value="ComP_DUS"/>
    <property type="match status" value="1"/>
</dbReference>
<dbReference type="PANTHER" id="PTHR30093">
    <property type="entry name" value="GENERAL SECRETION PATHWAY PROTEIN G"/>
    <property type="match status" value="1"/>
</dbReference>